<reference evidence="2 3" key="1">
    <citation type="journal article" date="2013" name="Curr. Biol.">
        <title>The Genome of the Foraminiferan Reticulomyxa filosa.</title>
        <authorList>
            <person name="Glockner G."/>
            <person name="Hulsmann N."/>
            <person name="Schleicher M."/>
            <person name="Noegel A.A."/>
            <person name="Eichinger L."/>
            <person name="Gallinger C."/>
            <person name="Pawlowski J."/>
            <person name="Sierra R."/>
            <person name="Euteneuer U."/>
            <person name="Pillet L."/>
            <person name="Moustafa A."/>
            <person name="Platzer M."/>
            <person name="Groth M."/>
            <person name="Szafranski K."/>
            <person name="Schliwa M."/>
        </authorList>
    </citation>
    <scope>NUCLEOTIDE SEQUENCE [LARGE SCALE GENOMIC DNA]</scope>
</reference>
<sequence length="544" mass="62335">MYIFVYSYVYISHILYMYILEQVFAHNFIISLGPTGDTSQISVIAPPLASLMNPIFEEDLEECDILDEDEDEDENEDEDEDDDEDENENKNKDGNKKKDGDEKKDENKNTTGNGDKNGNKDDHHGTDEKNGKENANMDGKEDEVVFFDEKSDGDSESLNSNVARHSVRKDFGEESKAKSKSKKKNKARGEAKKLRQQNASMEILADLNHGVVQTLRLGPGEEALALLDRTTSMIMGDKRLLNRLDPLALNQLNLDSNNLFDISITPLMANHFESYNVTHSTWSSLHSPYLLLLTNKAVYQIEKKFDGFQTVLQAIEQQTVKPNKQCMGRDYVHKNKLDCSSAFIKGLSQCCEVSSKSIHEIAADRMLADNSKRVHNDNTENAEKAFELYKQSSVTVAKLIRQFLRPEWFHQMEHGLLLAKVIDVLKKLLTASDIPSRVMLCDVMFHILLLEFTKRKSYFQLQYFQQFEPHFGYWANTLQSQMLPLLKQRYKQDLRAVKRASTMARLDEENKDKENKDKDKNNDSDKSKENAQVQSQSLELTLSN</sequence>
<evidence type="ECO:0000313" key="3">
    <source>
        <dbReference type="Proteomes" id="UP000023152"/>
    </source>
</evidence>
<dbReference type="EMBL" id="ASPP01007746">
    <property type="protein sequence ID" value="ETO26608.1"/>
    <property type="molecule type" value="Genomic_DNA"/>
</dbReference>
<name>X6NL10_RETFI</name>
<dbReference type="PANTHER" id="PTHR48209">
    <property type="entry name" value="AGL056WP"/>
    <property type="match status" value="1"/>
</dbReference>
<feature type="compositionally biased region" description="Basic and acidic residues" evidence="1">
    <location>
        <begin position="117"/>
        <end position="132"/>
    </location>
</feature>
<feature type="compositionally biased region" description="Basic and acidic residues" evidence="1">
    <location>
        <begin position="138"/>
        <end position="153"/>
    </location>
</feature>
<gene>
    <name evidence="2" type="ORF">RFI_10530</name>
</gene>
<feature type="compositionally biased region" description="Polar residues" evidence="1">
    <location>
        <begin position="531"/>
        <end position="544"/>
    </location>
</feature>
<accession>X6NL10</accession>
<feature type="compositionally biased region" description="Basic and acidic residues" evidence="1">
    <location>
        <begin position="505"/>
        <end position="529"/>
    </location>
</feature>
<proteinExistence type="predicted"/>
<dbReference type="PANTHER" id="PTHR48209:SF2">
    <property type="entry name" value="FI24008P1"/>
    <property type="match status" value="1"/>
</dbReference>
<feature type="compositionally biased region" description="Basic and acidic residues" evidence="1">
    <location>
        <begin position="88"/>
        <end position="108"/>
    </location>
</feature>
<feature type="region of interest" description="Disordered" evidence="1">
    <location>
        <begin position="67"/>
        <end position="195"/>
    </location>
</feature>
<dbReference type="Proteomes" id="UP000023152">
    <property type="component" value="Unassembled WGS sequence"/>
</dbReference>
<protein>
    <submittedName>
        <fullName evidence="2">Uncharacterized protein</fullName>
    </submittedName>
</protein>
<feature type="region of interest" description="Disordered" evidence="1">
    <location>
        <begin position="501"/>
        <end position="544"/>
    </location>
</feature>
<comment type="caution">
    <text evidence="2">The sequence shown here is derived from an EMBL/GenBank/DDBJ whole genome shotgun (WGS) entry which is preliminary data.</text>
</comment>
<evidence type="ECO:0000256" key="1">
    <source>
        <dbReference type="SAM" id="MobiDB-lite"/>
    </source>
</evidence>
<keyword evidence="3" id="KW-1185">Reference proteome</keyword>
<dbReference type="AlphaFoldDB" id="X6NL10"/>
<organism evidence="2 3">
    <name type="scientific">Reticulomyxa filosa</name>
    <dbReference type="NCBI Taxonomy" id="46433"/>
    <lineage>
        <taxon>Eukaryota</taxon>
        <taxon>Sar</taxon>
        <taxon>Rhizaria</taxon>
        <taxon>Retaria</taxon>
        <taxon>Foraminifera</taxon>
        <taxon>Monothalamids</taxon>
        <taxon>Reticulomyxidae</taxon>
        <taxon>Reticulomyxa</taxon>
    </lineage>
</organism>
<feature type="compositionally biased region" description="Basic and acidic residues" evidence="1">
    <location>
        <begin position="168"/>
        <end position="177"/>
    </location>
</feature>
<feature type="compositionally biased region" description="Acidic residues" evidence="1">
    <location>
        <begin position="67"/>
        <end position="87"/>
    </location>
</feature>
<evidence type="ECO:0000313" key="2">
    <source>
        <dbReference type="EMBL" id="ETO26608.1"/>
    </source>
</evidence>
<feature type="non-terminal residue" evidence="2">
    <location>
        <position position="544"/>
    </location>
</feature>